<sequence>MENTTKSVLIVGFNTRPLAFSLKNAGYEVYAVDFFGDLDFYPNVKDSFVLTKELRTDYNSIKDKYSQLLSDFTIKLLKKYPRINF</sequence>
<gene>
    <name evidence="1" type="ORF">S01H4_06098</name>
</gene>
<evidence type="ECO:0008006" key="2">
    <source>
        <dbReference type="Google" id="ProtNLM"/>
    </source>
</evidence>
<comment type="caution">
    <text evidence="1">The sequence shown here is derived from an EMBL/GenBank/DDBJ whole genome shotgun (WGS) entry which is preliminary data.</text>
</comment>
<evidence type="ECO:0000313" key="1">
    <source>
        <dbReference type="EMBL" id="GAG73538.1"/>
    </source>
</evidence>
<name>X1AMD7_9ZZZZ</name>
<reference evidence="1" key="1">
    <citation type="journal article" date="2014" name="Front. Microbiol.">
        <title>High frequency of phylogenetically diverse reductive dehalogenase-homologous genes in deep subseafloor sedimentary metagenomes.</title>
        <authorList>
            <person name="Kawai M."/>
            <person name="Futagami T."/>
            <person name="Toyoda A."/>
            <person name="Takaki Y."/>
            <person name="Nishi S."/>
            <person name="Hori S."/>
            <person name="Arai W."/>
            <person name="Tsubouchi T."/>
            <person name="Morono Y."/>
            <person name="Uchiyama I."/>
            <person name="Ito T."/>
            <person name="Fujiyama A."/>
            <person name="Inagaki F."/>
            <person name="Takami H."/>
        </authorList>
    </citation>
    <scope>NUCLEOTIDE SEQUENCE</scope>
    <source>
        <strain evidence="1">Expedition CK06-06</strain>
    </source>
</reference>
<protein>
    <recommendedName>
        <fullName evidence="2">UDP-glucose/GDP-mannose dehydrogenase N-terminal domain-containing protein</fullName>
    </recommendedName>
</protein>
<proteinExistence type="predicted"/>
<dbReference type="AlphaFoldDB" id="X1AMD7"/>
<accession>X1AMD7</accession>
<dbReference type="EMBL" id="BART01001838">
    <property type="protein sequence ID" value="GAG73538.1"/>
    <property type="molecule type" value="Genomic_DNA"/>
</dbReference>
<organism evidence="1">
    <name type="scientific">marine sediment metagenome</name>
    <dbReference type="NCBI Taxonomy" id="412755"/>
    <lineage>
        <taxon>unclassified sequences</taxon>
        <taxon>metagenomes</taxon>
        <taxon>ecological metagenomes</taxon>
    </lineage>
</organism>